<keyword evidence="2" id="KW-1185">Reference proteome</keyword>
<dbReference type="RefSeq" id="WP_086169285.1">
    <property type="nucleotide sequence ID" value="NZ_MRYD01000046.1"/>
</dbReference>
<reference evidence="1 2" key="1">
    <citation type="submission" date="2016-12" db="EMBL/GenBank/DDBJ databases">
        <title>Genome Mining:The Detection of Biosynthetic Gene Clusters to Aid in the Expression of Curamycin A produced by Streptomyces sp. strain CZA14.</title>
        <authorList>
            <person name="Durrell K.A."/>
            <person name="Kirby B.M."/>
            <person name="Khan W."/>
            <person name="Mthethwa T."/>
            <person name="Le Roes-Hill M."/>
        </authorList>
    </citation>
    <scope>NUCLEOTIDE SEQUENCE [LARGE SCALE GENOMIC DNA]</scope>
    <source>
        <strain evidence="1 2">CZA14</strain>
    </source>
</reference>
<accession>A0ABX3YL99</accession>
<evidence type="ECO:0008006" key="3">
    <source>
        <dbReference type="Google" id="ProtNLM"/>
    </source>
</evidence>
<gene>
    <name evidence="1" type="ORF">OQI_11705</name>
</gene>
<dbReference type="EMBL" id="MRYD01000046">
    <property type="protein sequence ID" value="OSZ60290.1"/>
    <property type="molecule type" value="Genomic_DNA"/>
</dbReference>
<organism evidence="1 2">
    <name type="scientific">Streptomyces pharetrae CZA14</name>
    <dbReference type="NCBI Taxonomy" id="1144883"/>
    <lineage>
        <taxon>Bacteria</taxon>
        <taxon>Bacillati</taxon>
        <taxon>Actinomycetota</taxon>
        <taxon>Actinomycetes</taxon>
        <taxon>Kitasatosporales</taxon>
        <taxon>Streptomycetaceae</taxon>
        <taxon>Streptomyces</taxon>
    </lineage>
</organism>
<sequence length="104" mass="12430">MTTWMRCYWDEEDVWFYFEVDAEGWVTRQIELQGPELTPITAASLDEWHLAQDAGRLDEYDKRFGTTSELPVSDWEGHVPEELSFDQFERVWDRARRQITARPS</sequence>
<name>A0ABX3YL99_9ACTN</name>
<protein>
    <recommendedName>
        <fullName evidence="3">DUF402 domain-containing protein</fullName>
    </recommendedName>
</protein>
<dbReference type="Proteomes" id="UP000194266">
    <property type="component" value="Unassembled WGS sequence"/>
</dbReference>
<proteinExistence type="predicted"/>
<evidence type="ECO:0000313" key="1">
    <source>
        <dbReference type="EMBL" id="OSZ60290.1"/>
    </source>
</evidence>
<evidence type="ECO:0000313" key="2">
    <source>
        <dbReference type="Proteomes" id="UP000194266"/>
    </source>
</evidence>
<comment type="caution">
    <text evidence="1">The sequence shown here is derived from an EMBL/GenBank/DDBJ whole genome shotgun (WGS) entry which is preliminary data.</text>
</comment>